<organism evidence="1 2">
    <name type="scientific">Virgibacillus xinjiangensis</name>
    <dbReference type="NCBI Taxonomy" id="393090"/>
    <lineage>
        <taxon>Bacteria</taxon>
        <taxon>Bacillati</taxon>
        <taxon>Bacillota</taxon>
        <taxon>Bacilli</taxon>
        <taxon>Bacillales</taxon>
        <taxon>Bacillaceae</taxon>
        <taxon>Virgibacillus</taxon>
    </lineage>
</organism>
<keyword evidence="2" id="KW-1185">Reference proteome</keyword>
<evidence type="ECO:0000313" key="2">
    <source>
        <dbReference type="Proteomes" id="UP001595279"/>
    </source>
</evidence>
<evidence type="ECO:0000313" key="1">
    <source>
        <dbReference type="EMBL" id="MFC3038785.1"/>
    </source>
</evidence>
<name>A0ABV7CRD3_9BACI</name>
<sequence length="81" mass="8815">MDINVFITNSAVAKSIPANGRKHVGHDAELERIDMGRVYLPAGLAVRKLYGWPKASSNSPEYVILDSRTSTEASEQSARVA</sequence>
<proteinExistence type="predicted"/>
<dbReference type="Proteomes" id="UP001595279">
    <property type="component" value="Unassembled WGS sequence"/>
</dbReference>
<reference evidence="2" key="1">
    <citation type="journal article" date="2019" name="Int. J. Syst. Evol. Microbiol.">
        <title>The Global Catalogue of Microorganisms (GCM) 10K type strain sequencing project: providing services to taxonomists for standard genome sequencing and annotation.</title>
        <authorList>
            <consortium name="The Broad Institute Genomics Platform"/>
            <consortium name="The Broad Institute Genome Sequencing Center for Infectious Disease"/>
            <person name="Wu L."/>
            <person name="Ma J."/>
        </authorList>
    </citation>
    <scope>NUCLEOTIDE SEQUENCE [LARGE SCALE GENOMIC DNA]</scope>
    <source>
        <strain evidence="2">KCTC 13128</strain>
    </source>
</reference>
<dbReference type="RefSeq" id="WP_390266922.1">
    <property type="nucleotide sequence ID" value="NZ_JBHRSA010000003.1"/>
</dbReference>
<protein>
    <submittedName>
        <fullName evidence="1">Uncharacterized protein</fullName>
    </submittedName>
</protein>
<accession>A0ABV7CRD3</accession>
<gene>
    <name evidence="1" type="ORF">ACFOGI_00775</name>
</gene>
<comment type="caution">
    <text evidence="1">The sequence shown here is derived from an EMBL/GenBank/DDBJ whole genome shotgun (WGS) entry which is preliminary data.</text>
</comment>
<dbReference type="EMBL" id="JBHRSA010000003">
    <property type="protein sequence ID" value="MFC3038785.1"/>
    <property type="molecule type" value="Genomic_DNA"/>
</dbReference>